<dbReference type="KEGG" id="mgik:GO620_000005"/>
<dbReference type="Pfam" id="PF00494">
    <property type="entry name" value="SQS_PSY"/>
    <property type="match status" value="1"/>
</dbReference>
<evidence type="ECO:0000313" key="2">
    <source>
        <dbReference type="EMBL" id="QQL49869.1"/>
    </source>
</evidence>
<accession>A0A6I4IMQ8</accession>
<dbReference type="InterPro" id="IPR008949">
    <property type="entry name" value="Isoprenoid_synthase_dom_sf"/>
</dbReference>
<dbReference type="PANTHER" id="PTHR31480">
    <property type="entry name" value="BIFUNCTIONAL LYCOPENE CYCLASE/PHYTOENE SYNTHASE"/>
    <property type="match status" value="1"/>
</dbReference>
<dbReference type="Gene3D" id="1.10.600.10">
    <property type="entry name" value="Farnesyl Diphosphate Synthase"/>
    <property type="match status" value="1"/>
</dbReference>
<dbReference type="GO" id="GO:0016117">
    <property type="term" value="P:carotenoid biosynthetic process"/>
    <property type="evidence" value="ECO:0007669"/>
    <property type="project" value="UniProtKB-ARBA"/>
</dbReference>
<reference evidence="2 3" key="1">
    <citation type="submission" date="2020-12" db="EMBL/GenBank/DDBJ databases">
        <title>HMF7856_wgs.fasta genome submission.</title>
        <authorList>
            <person name="Kang H."/>
            <person name="Kim H."/>
            <person name="Joh K."/>
        </authorList>
    </citation>
    <scope>NUCLEOTIDE SEQUENCE [LARGE SCALE GENOMIC DNA]</scope>
    <source>
        <strain evidence="2 3">HMF7856</strain>
    </source>
</reference>
<dbReference type="GO" id="GO:0051996">
    <property type="term" value="F:squalene synthase [NAD(P)H] activity"/>
    <property type="evidence" value="ECO:0007669"/>
    <property type="project" value="InterPro"/>
</dbReference>
<dbReference type="EMBL" id="CP066775">
    <property type="protein sequence ID" value="QQL49869.1"/>
    <property type="molecule type" value="Genomic_DNA"/>
</dbReference>
<evidence type="ECO:0000256" key="1">
    <source>
        <dbReference type="ARBA" id="ARBA00022679"/>
    </source>
</evidence>
<dbReference type="SUPFAM" id="SSF48576">
    <property type="entry name" value="Terpenoid synthases"/>
    <property type="match status" value="1"/>
</dbReference>
<dbReference type="InterPro" id="IPR019845">
    <property type="entry name" value="Squalene/phytoene_synthase_CS"/>
</dbReference>
<dbReference type="SFLD" id="SFLDG01212">
    <property type="entry name" value="Phytoene_synthase_like"/>
    <property type="match status" value="1"/>
</dbReference>
<dbReference type="AlphaFoldDB" id="A0A6I4IMQ8"/>
<keyword evidence="1" id="KW-0808">Transferase</keyword>
<dbReference type="GO" id="GO:0004311">
    <property type="term" value="F:geranylgeranyl diphosphate synthase activity"/>
    <property type="evidence" value="ECO:0007669"/>
    <property type="project" value="InterPro"/>
</dbReference>
<dbReference type="InterPro" id="IPR033904">
    <property type="entry name" value="Trans_IPPS_HH"/>
</dbReference>
<protein>
    <submittedName>
        <fullName evidence="2">Phytoene/squalene synthase family protein</fullName>
    </submittedName>
</protein>
<dbReference type="SFLD" id="SFLDG01018">
    <property type="entry name" value="Squalene/Phytoene_Synthase_Lik"/>
    <property type="match status" value="1"/>
</dbReference>
<sequence length="280" mass="32251">MDGLSFYDETCFASSKLITQKYSTSFTKGIRAFDKNLRDPIYSIYGFVRTADEIVDTFHGFDQQQLLLKFSEDTFEAIKMGISTNPVLQSFQLVVNRYKIELDLIKSFLNSMQMDIVGKTFTRREYDSYIYGSAEVVGLMCLKVFCDLDTDLYNRLKPTACKLGAAFQKINFLRDINADFKERGRVYFPEVTFDNFNHEQKKAIEQEIAEDFDQALEGIKMLPKSCRLGVYLAFSYFKKLLNKISALPPHAIRQKRVRVSAAEKFALYISALIGQKKFAI</sequence>
<dbReference type="RefSeq" id="WP_157523422.1">
    <property type="nucleotide sequence ID" value="NZ_CP066775.1"/>
</dbReference>
<dbReference type="InterPro" id="IPR044843">
    <property type="entry name" value="Trans_IPPS_bact-type"/>
</dbReference>
<dbReference type="PROSITE" id="PS01045">
    <property type="entry name" value="SQUALEN_PHYTOEN_SYN_2"/>
    <property type="match status" value="1"/>
</dbReference>
<keyword evidence="3" id="KW-1185">Reference proteome</keyword>
<gene>
    <name evidence="2" type="ORF">GO620_000005</name>
</gene>
<dbReference type="Proteomes" id="UP000429232">
    <property type="component" value="Chromosome"/>
</dbReference>
<organism evidence="2 3">
    <name type="scientific">Mucilaginibacter ginkgonis</name>
    <dbReference type="NCBI Taxonomy" id="2682091"/>
    <lineage>
        <taxon>Bacteria</taxon>
        <taxon>Pseudomonadati</taxon>
        <taxon>Bacteroidota</taxon>
        <taxon>Sphingobacteriia</taxon>
        <taxon>Sphingobacteriales</taxon>
        <taxon>Sphingobacteriaceae</taxon>
        <taxon>Mucilaginibacter</taxon>
    </lineage>
</organism>
<dbReference type="InterPro" id="IPR002060">
    <property type="entry name" value="Squ/phyt_synthse"/>
</dbReference>
<dbReference type="CDD" id="cd00683">
    <property type="entry name" value="Trans_IPPS_HH"/>
    <property type="match status" value="1"/>
</dbReference>
<name>A0A6I4IMQ8_9SPHI</name>
<proteinExistence type="predicted"/>
<dbReference type="SFLD" id="SFLDS00005">
    <property type="entry name" value="Isoprenoid_Synthase_Type_I"/>
    <property type="match status" value="1"/>
</dbReference>
<evidence type="ECO:0000313" key="3">
    <source>
        <dbReference type="Proteomes" id="UP000429232"/>
    </source>
</evidence>